<dbReference type="InterPro" id="IPR020841">
    <property type="entry name" value="PKS_Beta-ketoAc_synthase_dom"/>
</dbReference>
<evidence type="ECO:0008006" key="12">
    <source>
        <dbReference type="Google" id="ProtNLM"/>
    </source>
</evidence>
<proteinExistence type="predicted"/>
<feature type="active site" description="Proton acceptor; for dehydratase activity" evidence="6">
    <location>
        <position position="1031"/>
    </location>
</feature>
<evidence type="ECO:0000256" key="1">
    <source>
        <dbReference type="ARBA" id="ARBA00005194"/>
    </source>
</evidence>
<dbReference type="InterPro" id="IPR014031">
    <property type="entry name" value="Ketoacyl_synth_C"/>
</dbReference>
<dbReference type="Pfam" id="PF00109">
    <property type="entry name" value="ketoacyl-synt"/>
    <property type="match status" value="1"/>
</dbReference>
<dbReference type="Pfam" id="PF21089">
    <property type="entry name" value="PKS_DH_N"/>
    <property type="match status" value="1"/>
</dbReference>
<dbReference type="InterPro" id="IPR032821">
    <property type="entry name" value="PKS_assoc"/>
</dbReference>
<dbReference type="Gene3D" id="3.30.70.250">
    <property type="entry name" value="Malonyl-CoA ACP transacylase, ACP-binding"/>
    <property type="match status" value="1"/>
</dbReference>
<dbReference type="SMART" id="SM00827">
    <property type="entry name" value="PKS_AT"/>
    <property type="match status" value="1"/>
</dbReference>
<feature type="domain" description="PKS/mFAS DH" evidence="9">
    <location>
        <begin position="994"/>
        <end position="1283"/>
    </location>
</feature>
<dbReference type="InterPro" id="IPR002347">
    <property type="entry name" value="SDR_fam"/>
</dbReference>
<keyword evidence="11" id="KW-1185">Reference proteome</keyword>
<dbReference type="Gene3D" id="1.10.1200.10">
    <property type="entry name" value="ACP-like"/>
    <property type="match status" value="1"/>
</dbReference>
<evidence type="ECO:0000256" key="3">
    <source>
        <dbReference type="ARBA" id="ARBA00022553"/>
    </source>
</evidence>
<evidence type="ECO:0000313" key="10">
    <source>
        <dbReference type="EMBL" id="KAI5608775.1"/>
    </source>
</evidence>
<sequence>MQALRNYFRPWSSEVKLVGKTVLITGANTGIGKETAIDLAKRGMRVIIACRDMEKGDAALKEVIETSGNQNVVCKKLDLADCNSIKEFAQSINSEEKQLNILINNAGVMACPYGKTTDGFEMQIGVNHMGEGLDNFWKVLFEGKNCTVQIPSERFDQNEWYDQDDNKAGKSRTAKAAFADGFNNFDQKFFGITDAEMEQMDPQHKMLLQCTYRALENAGMPLEKASGTKTGVFLGLMNRDYELTMANVNPVIINHCTGTGIAMSIAANRISYTFNFTGPSLSIDCACSSSLVALHLACQAMREGDCEMAVFGGVNCIFQPRVFVALSKAKMISPDGTSKPFSNTADGYGRGEGCGVILLKPLKKALQDHDHIWGIVCKTAVNQDGHTVTPITKPSMIQQEQLLNTIYSAETYLSDIQYLEAHGTGTSVGDSVEAESISKVIAKARSSEVGPLLIGSVKSNIGHTESAAGVAGLIKVLLMMKHETIVPSVFYSEESSSIDVKALNLKIPTKAEKWVTSNGSVRVAGINNFGFGGTNAHAVVKQYLQAKTPKEAVKKQHNFFVLSAATEKSLARMIEDTVENINTKNITDLHSLAYTSGCRRSHWKHKYRKAFHILSLADLKEKLVNAQNKKSAPAKQYPRLVFVFCGNGVTYRGMCKQLLKEESIFRDKIREIEHLFKRYMKIKLVETLESEFEQEVGFSKPEIVQPLLFAVQVAIANLLMHWGVKPDAVLGHSVGEVAAAHCSGLLSLEDAVKVIYYRSNLQSRVMGGKMLVVSNMPVSNLLKILPSYSGRICLAAQNSPQSCTLSGDKDAIDCLHKSLCDSEDGKNLFLHVLDVPAAYHSHMMDPIVEEVENSIGQLHTQNIETELFSTVTGDKVCKTDFVNGKYWARNIREPVAFEQALKSVKQTKNAIFVEIGPRRALQRNIIETLGSDTVVLSSVQPDKDLETMLTVVSKLFEVGVNIDWDKLYKGCEMEPLPFPRYLFDSVKKDVLTEATLSGDSSTHPAITQLSKNGLDFSCNLSSGALSYLYEHKHQGVAIVPGAFYVELGLAAVMTSVKPKQPLSCLQLSIRFHTPCVLSRNVPDVKVRLDLTESSAGHHFQFKVHSVSVNYASGKVESTQARLPEESYISLNCVFKRCQSVVSSEEFYKNLSLGGFQYGSIFKIKENVYYGEELGETYSVVTVPDEILPQLHDYYIHPVVLDYLMQLVPVTGTYHFLGRPGFPSQIGSLTVFEPLQKKMVVYLKATHIGNEELTICGCFTDKEGRVLVELKNVIITYLGNCSRVVEEYFYHNSYSIVSEHDNLSTPKSLVFADNLGISTGLKPYLDPASKYISLTYNKVLIEQKFEVFLSDLNIQNVSTNFQEVLFMWGVTESSSHKADNVLECMASYCEIFRKIVAGLKSMHFQNSIRVVTFRSSGGSVNHISPGFALSGMTRACAAELSDLSFQLIDIDSTKDIKSLAEIIRSYPCSKYPELVIKDCQILKPQITHTPILDSPHHIVHKSQCKSFILQTSDPYRVTSLSAVVSDECTEPIQGKNVEVHLCKICMHSSDYFPVSVSDIKFAETLYWSEQTSQNHKLLALDFSGTVTAVGKDVKELKVGDHIVSCFPVTASSKVVIPADACYKTKRFSILKDIPCVSYCILAWEILHCALPKVRHKKLGIFSTIPDSVLVKILTGMAGKSGWSVTVAKNTNQMSHDFSEMAGIVLLPPHDETVIRTASQITSVKDVIVVADSQPNTFVSQLAFRGHINDVHMKILFTSSLLQKQLITARRPHVLQLLKNICLDKIFAAIETNTIQNSKRGNIDCLPLESYFRCQTMPVIALSHDTKDKPSDIPLIPKAKKLFQKHAVYIVTGGLSGLGFQTVKFIAHRGGGNIVILSRSGANDEIKQEINNVKNQCQCVITRLQCDVSISEQVHQAVAQISKLFPFKPIKGVFHSAVILHDGLIENLNKSLYEKVMRPKVNGVINLHYATKHCDLDYFVCYSSISAYLGNASQTNYASANSFMDTFCQYRRNIGLAGQAINWGALNLGLLLNQHHFQKFLESKGMMILEVTEIHDSLEQCLLINKPQQVVCRFHFKNIRYNVLSQNKSLTMRLSALVEEELKKAKMINSKLEQTNTISSPNEYIKSLLSENTHIEQDELSDDIHLSSLGIDSMMAMTLQNIIFQDKGLNVPLVTLLDPEKTVSDLVKTLVEIENGRNQESNNDLHPIMEKTGF</sequence>
<dbReference type="Pfam" id="PF02801">
    <property type="entry name" value="Ketoacyl-synt_C"/>
    <property type="match status" value="1"/>
</dbReference>
<dbReference type="SUPFAM" id="SSF52151">
    <property type="entry name" value="FabD/lysophospholipase-like"/>
    <property type="match status" value="1"/>
</dbReference>
<keyword evidence="3" id="KW-0597">Phosphoprotein</keyword>
<dbReference type="InterPro" id="IPR016036">
    <property type="entry name" value="Malonyl_transacylase_ACP-bd"/>
</dbReference>
<dbReference type="InterPro" id="IPR049552">
    <property type="entry name" value="PKS_DH_N"/>
</dbReference>
<evidence type="ECO:0000259" key="8">
    <source>
        <dbReference type="PROSITE" id="PS52004"/>
    </source>
</evidence>
<dbReference type="Pfam" id="PF16197">
    <property type="entry name" value="KAsynt_C_assoc"/>
    <property type="match status" value="1"/>
</dbReference>
<dbReference type="PROSITE" id="PS52019">
    <property type="entry name" value="PKS_MFAS_DH"/>
    <property type="match status" value="1"/>
</dbReference>
<dbReference type="SMART" id="SM00822">
    <property type="entry name" value="PKS_KR"/>
    <property type="match status" value="1"/>
</dbReference>
<dbReference type="PANTHER" id="PTHR45681">
    <property type="entry name" value="POLYKETIDE SYNTHASE 44-RELATED"/>
    <property type="match status" value="1"/>
</dbReference>
<dbReference type="InterPro" id="IPR016035">
    <property type="entry name" value="Acyl_Trfase/lysoPLipase"/>
</dbReference>
<dbReference type="GO" id="GO:0004314">
    <property type="term" value="F:[acyl-carrier-protein] S-malonyltransferase activity"/>
    <property type="evidence" value="ECO:0007669"/>
    <property type="project" value="UniProtKB-EC"/>
</dbReference>
<feature type="domain" description="Carrier" evidence="7">
    <location>
        <begin position="2117"/>
        <end position="2192"/>
    </location>
</feature>
<comment type="caution">
    <text evidence="10">The sequence shown here is derived from an EMBL/GenBank/DDBJ whole genome shotgun (WGS) entry which is preliminary data.</text>
</comment>
<organism evidence="10 11">
    <name type="scientific">Silurus asotus</name>
    <name type="common">Amur catfish</name>
    <name type="synonym">Parasilurus asotus</name>
    <dbReference type="NCBI Taxonomy" id="30991"/>
    <lineage>
        <taxon>Eukaryota</taxon>
        <taxon>Metazoa</taxon>
        <taxon>Chordata</taxon>
        <taxon>Craniata</taxon>
        <taxon>Vertebrata</taxon>
        <taxon>Euteleostomi</taxon>
        <taxon>Actinopterygii</taxon>
        <taxon>Neopterygii</taxon>
        <taxon>Teleostei</taxon>
        <taxon>Ostariophysi</taxon>
        <taxon>Siluriformes</taxon>
        <taxon>Siluridae</taxon>
        <taxon>Silurus</taxon>
    </lineage>
</organism>
<dbReference type="InterPro" id="IPR036291">
    <property type="entry name" value="NAD(P)-bd_dom_sf"/>
</dbReference>
<dbReference type="Gene3D" id="3.10.129.110">
    <property type="entry name" value="Polyketide synthase dehydratase"/>
    <property type="match status" value="1"/>
</dbReference>
<evidence type="ECO:0000256" key="5">
    <source>
        <dbReference type="ARBA" id="ARBA00048404"/>
    </source>
</evidence>
<feature type="domain" description="Ketosynthase family 3 (KS3)" evidence="8">
    <location>
        <begin position="112"/>
        <end position="542"/>
    </location>
</feature>
<dbReference type="Gene3D" id="3.40.47.10">
    <property type="match status" value="1"/>
</dbReference>
<dbReference type="InterPro" id="IPR014030">
    <property type="entry name" value="Ketoacyl_synth_N"/>
</dbReference>
<dbReference type="Pfam" id="PF14765">
    <property type="entry name" value="PS-DH"/>
    <property type="match status" value="1"/>
</dbReference>
<dbReference type="SUPFAM" id="SSF50129">
    <property type="entry name" value="GroES-like"/>
    <property type="match status" value="1"/>
</dbReference>
<evidence type="ECO:0000313" key="11">
    <source>
        <dbReference type="Proteomes" id="UP001205998"/>
    </source>
</evidence>
<dbReference type="PROSITE" id="PS52004">
    <property type="entry name" value="KS3_2"/>
    <property type="match status" value="1"/>
</dbReference>
<dbReference type="InterPro" id="IPR011032">
    <property type="entry name" value="GroES-like_sf"/>
</dbReference>
<name>A0AAD5A3T2_SILAS</name>
<reference evidence="10" key="1">
    <citation type="submission" date="2018-07" db="EMBL/GenBank/DDBJ databases">
        <title>Comparative genomics of catfishes provides insights into carnivory and benthic adaptation.</title>
        <authorList>
            <person name="Zhang Y."/>
            <person name="Wang D."/>
            <person name="Peng Z."/>
            <person name="Zheng S."/>
            <person name="Shao F."/>
            <person name="Tao W."/>
        </authorList>
    </citation>
    <scope>NUCLEOTIDE SEQUENCE</scope>
    <source>
        <strain evidence="10">Chongqing</strain>
    </source>
</reference>
<evidence type="ECO:0000259" key="7">
    <source>
        <dbReference type="PROSITE" id="PS50075"/>
    </source>
</evidence>
<gene>
    <name evidence="10" type="ORF">C0J50_6344</name>
</gene>
<keyword evidence="2" id="KW-0596">Phosphopantetheine</keyword>
<evidence type="ECO:0000256" key="4">
    <source>
        <dbReference type="ARBA" id="ARBA00022679"/>
    </source>
</evidence>
<keyword evidence="4" id="KW-0808">Transferase</keyword>
<dbReference type="Pfam" id="PF08659">
    <property type="entry name" value="KR"/>
    <property type="match status" value="1"/>
</dbReference>
<dbReference type="InterPro" id="IPR001227">
    <property type="entry name" value="Ac_transferase_dom_sf"/>
</dbReference>
<dbReference type="InterPro" id="IPR036736">
    <property type="entry name" value="ACP-like_sf"/>
</dbReference>
<dbReference type="InterPro" id="IPR018201">
    <property type="entry name" value="Ketoacyl_synth_AS"/>
</dbReference>
<feature type="region of interest" description="C-terminal hotdog fold" evidence="6">
    <location>
        <begin position="1138"/>
        <end position="1283"/>
    </location>
</feature>
<dbReference type="InterPro" id="IPR016039">
    <property type="entry name" value="Thiolase-like"/>
</dbReference>
<dbReference type="PRINTS" id="PR00081">
    <property type="entry name" value="GDHRDH"/>
</dbReference>
<dbReference type="PROSITE" id="PS00606">
    <property type="entry name" value="KS3_1"/>
    <property type="match status" value="1"/>
</dbReference>
<dbReference type="CDD" id="cd05274">
    <property type="entry name" value="KR_FAS_SDR_x"/>
    <property type="match status" value="1"/>
</dbReference>
<dbReference type="SUPFAM" id="SSF51735">
    <property type="entry name" value="NAD(P)-binding Rossmann-fold domains"/>
    <property type="match status" value="2"/>
</dbReference>
<dbReference type="InterPro" id="IPR057326">
    <property type="entry name" value="KR_dom"/>
</dbReference>
<dbReference type="InterPro" id="IPR049900">
    <property type="entry name" value="PKS_mFAS_DH"/>
</dbReference>
<dbReference type="Gene3D" id="3.40.366.10">
    <property type="entry name" value="Malonyl-Coenzyme A Acyl Carrier Protein, domain 2"/>
    <property type="match status" value="1"/>
</dbReference>
<dbReference type="Gene3D" id="3.40.50.720">
    <property type="entry name" value="NAD(P)-binding Rossmann-like Domain"/>
    <property type="match status" value="2"/>
</dbReference>
<dbReference type="InterPro" id="IPR013968">
    <property type="entry name" value="PKS_KR"/>
</dbReference>
<dbReference type="Pfam" id="PF00698">
    <property type="entry name" value="Acyl_transf_1"/>
    <property type="match status" value="1"/>
</dbReference>
<dbReference type="Gene3D" id="3.90.180.10">
    <property type="entry name" value="Medium-chain alcohol dehydrogenases, catalytic domain"/>
    <property type="match status" value="1"/>
</dbReference>
<dbReference type="GO" id="GO:0006633">
    <property type="term" value="P:fatty acid biosynthetic process"/>
    <property type="evidence" value="ECO:0007669"/>
    <property type="project" value="InterPro"/>
</dbReference>
<dbReference type="Gene3D" id="3.30.70.3290">
    <property type="match status" value="1"/>
</dbReference>
<feature type="region of interest" description="N-terminal hotdog fold" evidence="6">
    <location>
        <begin position="994"/>
        <end position="1122"/>
    </location>
</feature>
<dbReference type="GO" id="GO:0004315">
    <property type="term" value="F:3-oxoacyl-[acyl-carrier-protein] synthase activity"/>
    <property type="evidence" value="ECO:0007669"/>
    <property type="project" value="InterPro"/>
</dbReference>
<dbReference type="InterPro" id="IPR049551">
    <property type="entry name" value="PKS_DH_C"/>
</dbReference>
<dbReference type="Pfam" id="PF00550">
    <property type="entry name" value="PP-binding"/>
    <property type="match status" value="1"/>
</dbReference>
<accession>A0AAD5A3T2</accession>
<dbReference type="InterPro" id="IPR009081">
    <property type="entry name" value="PP-bd_ACP"/>
</dbReference>
<feature type="active site" description="Proton donor; for dehydratase activity" evidence="6">
    <location>
        <position position="1201"/>
    </location>
</feature>
<comment type="pathway">
    <text evidence="1">Lipid metabolism; fatty acid biosynthesis.</text>
</comment>
<dbReference type="InterPro" id="IPR042104">
    <property type="entry name" value="PKS_dehydratase_sf"/>
</dbReference>
<dbReference type="CDD" id="cd00833">
    <property type="entry name" value="PKS"/>
    <property type="match status" value="1"/>
</dbReference>
<dbReference type="PROSITE" id="PS50075">
    <property type="entry name" value="CARRIER"/>
    <property type="match status" value="1"/>
</dbReference>
<evidence type="ECO:0000259" key="9">
    <source>
        <dbReference type="PROSITE" id="PS52019"/>
    </source>
</evidence>
<dbReference type="SUPFAM" id="SSF53901">
    <property type="entry name" value="Thiolase-like"/>
    <property type="match status" value="1"/>
</dbReference>
<dbReference type="PANTHER" id="PTHR45681:SF8">
    <property type="entry name" value="CARRIER DOMAIN-CONTAINING PROTEIN"/>
    <property type="match status" value="1"/>
</dbReference>
<dbReference type="GO" id="GO:0016491">
    <property type="term" value="F:oxidoreductase activity"/>
    <property type="evidence" value="ECO:0007669"/>
    <property type="project" value="UniProtKB-ARBA"/>
</dbReference>
<dbReference type="SMART" id="SM00825">
    <property type="entry name" value="PKS_KS"/>
    <property type="match status" value="1"/>
</dbReference>
<dbReference type="Proteomes" id="UP001205998">
    <property type="component" value="Unassembled WGS sequence"/>
</dbReference>
<dbReference type="SUPFAM" id="SSF47336">
    <property type="entry name" value="ACP-like"/>
    <property type="match status" value="1"/>
</dbReference>
<dbReference type="SUPFAM" id="SSF55048">
    <property type="entry name" value="Probable ACP-binding domain of malonyl-CoA ACP transacylase"/>
    <property type="match status" value="1"/>
</dbReference>
<dbReference type="EMBL" id="MU580030">
    <property type="protein sequence ID" value="KAI5608775.1"/>
    <property type="molecule type" value="Genomic_DNA"/>
</dbReference>
<dbReference type="InterPro" id="IPR014043">
    <property type="entry name" value="Acyl_transferase_dom"/>
</dbReference>
<evidence type="ECO:0000256" key="2">
    <source>
        <dbReference type="ARBA" id="ARBA00022450"/>
    </source>
</evidence>
<dbReference type="InterPro" id="IPR050444">
    <property type="entry name" value="Polyketide_Synthase"/>
</dbReference>
<evidence type="ECO:0000256" key="6">
    <source>
        <dbReference type="PROSITE-ProRule" id="PRU01363"/>
    </source>
</evidence>
<comment type="catalytic activity">
    <reaction evidence="5">
        <text>holo-[ACP] + malonyl-CoA = malonyl-[ACP] + CoA</text>
        <dbReference type="Rhea" id="RHEA:41792"/>
        <dbReference type="Rhea" id="RHEA-COMP:9623"/>
        <dbReference type="Rhea" id="RHEA-COMP:9685"/>
        <dbReference type="ChEBI" id="CHEBI:57287"/>
        <dbReference type="ChEBI" id="CHEBI:57384"/>
        <dbReference type="ChEBI" id="CHEBI:64479"/>
        <dbReference type="ChEBI" id="CHEBI:78449"/>
        <dbReference type="EC" id="2.3.1.39"/>
    </reaction>
    <physiologicalReaction direction="left-to-right" evidence="5">
        <dbReference type="Rhea" id="RHEA:41793"/>
    </physiologicalReaction>
</comment>
<dbReference type="Pfam" id="PF00106">
    <property type="entry name" value="adh_short"/>
    <property type="match status" value="1"/>
</dbReference>
<protein>
    <recommendedName>
        <fullName evidence="12">Carrier domain-containing protein</fullName>
    </recommendedName>
</protein>